<dbReference type="InterPro" id="IPR023153">
    <property type="entry name" value="DarP_sf"/>
</dbReference>
<dbReference type="PANTHER" id="PTHR36898">
    <property type="entry name" value="OSJNBB0026I12.6 PROTEIN"/>
    <property type="match status" value="1"/>
</dbReference>
<dbReference type="InterPro" id="IPR006839">
    <property type="entry name" value="DarP"/>
</dbReference>
<evidence type="ECO:0000259" key="2">
    <source>
        <dbReference type="Pfam" id="PF03101"/>
    </source>
</evidence>
<dbReference type="Pfam" id="PF03101">
    <property type="entry name" value="FAR1"/>
    <property type="match status" value="1"/>
</dbReference>
<organism evidence="3 4">
    <name type="scientific">Dipteronia sinensis</name>
    <dbReference type="NCBI Taxonomy" id="43782"/>
    <lineage>
        <taxon>Eukaryota</taxon>
        <taxon>Viridiplantae</taxon>
        <taxon>Streptophyta</taxon>
        <taxon>Embryophyta</taxon>
        <taxon>Tracheophyta</taxon>
        <taxon>Spermatophyta</taxon>
        <taxon>Magnoliopsida</taxon>
        <taxon>eudicotyledons</taxon>
        <taxon>Gunneridae</taxon>
        <taxon>Pentapetalae</taxon>
        <taxon>rosids</taxon>
        <taxon>malvids</taxon>
        <taxon>Sapindales</taxon>
        <taxon>Sapindaceae</taxon>
        <taxon>Hippocastanoideae</taxon>
        <taxon>Acereae</taxon>
        <taxon>Dipteronia</taxon>
    </lineage>
</organism>
<comment type="caution">
    <text evidence="3">The sequence shown here is derived from an EMBL/GenBank/DDBJ whole genome shotgun (WGS) entry which is preliminary data.</text>
</comment>
<dbReference type="PANTHER" id="PTHR36898:SF1">
    <property type="entry name" value="OS04G0250700 PROTEIN"/>
    <property type="match status" value="1"/>
</dbReference>
<dbReference type="Gene3D" id="1.10.60.30">
    <property type="entry name" value="PSPTO4464-like domains"/>
    <property type="match status" value="1"/>
</dbReference>
<dbReference type="EMBL" id="JANJYJ010000001">
    <property type="protein sequence ID" value="KAK3231844.1"/>
    <property type="molecule type" value="Genomic_DNA"/>
</dbReference>
<protein>
    <recommendedName>
        <fullName evidence="2">FAR1 domain-containing protein</fullName>
    </recommendedName>
</protein>
<dbReference type="SUPFAM" id="SSF158710">
    <property type="entry name" value="PSPTO4464-like"/>
    <property type="match status" value="1"/>
</dbReference>
<accession>A0AAE0BA16</accession>
<sequence>MTTVAAEPPLLFSLFTSTTTNNNNNSMQQQPLKARFSVRKHVIRRDSSNNNRQREDVCSKQGFQIDEDLCEVKKVNKLETRTGCKALIRFTVTNDASGSDSDSKKSRNQRKREARLPVRWGMQLAAFSTPQIKRILKVISLEDDVLEALMLVKRLGPDVKEGKRRQFNYI</sequence>
<feature type="non-terminal residue" evidence="3">
    <location>
        <position position="170"/>
    </location>
</feature>
<proteinExistence type="predicted"/>
<evidence type="ECO:0000256" key="1">
    <source>
        <dbReference type="SAM" id="MobiDB-lite"/>
    </source>
</evidence>
<keyword evidence="4" id="KW-1185">Reference proteome</keyword>
<evidence type="ECO:0000313" key="4">
    <source>
        <dbReference type="Proteomes" id="UP001281410"/>
    </source>
</evidence>
<dbReference type="AlphaFoldDB" id="A0AAE0BA16"/>
<evidence type="ECO:0000313" key="3">
    <source>
        <dbReference type="EMBL" id="KAK3231844.1"/>
    </source>
</evidence>
<dbReference type="Proteomes" id="UP001281410">
    <property type="component" value="Unassembled WGS sequence"/>
</dbReference>
<gene>
    <name evidence="3" type="ORF">Dsin_003725</name>
</gene>
<feature type="domain" description="FAR1" evidence="2">
    <location>
        <begin position="35"/>
        <end position="94"/>
    </location>
</feature>
<feature type="region of interest" description="Disordered" evidence="1">
    <location>
        <begin position="95"/>
        <end position="114"/>
    </location>
</feature>
<name>A0AAE0BA16_9ROSI</name>
<dbReference type="InterPro" id="IPR004330">
    <property type="entry name" value="FAR1_DNA_bnd_dom"/>
</dbReference>
<reference evidence="3" key="1">
    <citation type="journal article" date="2023" name="Plant J.">
        <title>Genome sequences and population genomics provide insights into the demographic history, inbreeding, and mutation load of two 'living fossil' tree species of Dipteronia.</title>
        <authorList>
            <person name="Feng Y."/>
            <person name="Comes H.P."/>
            <person name="Chen J."/>
            <person name="Zhu S."/>
            <person name="Lu R."/>
            <person name="Zhang X."/>
            <person name="Li P."/>
            <person name="Qiu J."/>
            <person name="Olsen K.M."/>
            <person name="Qiu Y."/>
        </authorList>
    </citation>
    <scope>NUCLEOTIDE SEQUENCE</scope>
    <source>
        <strain evidence="3">NBL</strain>
    </source>
</reference>
<dbReference type="Pfam" id="PF04751">
    <property type="entry name" value="DarP"/>
    <property type="match status" value="1"/>
</dbReference>